<reference evidence="1 2" key="1">
    <citation type="submission" date="2019-06" db="EMBL/GenBank/DDBJ databases">
        <title>Sorghum-associated microbial communities from plants grown in Nebraska, USA.</title>
        <authorList>
            <person name="Schachtman D."/>
        </authorList>
    </citation>
    <scope>NUCLEOTIDE SEQUENCE [LARGE SCALE GENOMIC DNA]</scope>
    <source>
        <strain evidence="1 2">T529</strain>
    </source>
</reference>
<evidence type="ECO:0000313" key="1">
    <source>
        <dbReference type="EMBL" id="TWD72058.1"/>
    </source>
</evidence>
<evidence type="ECO:0000313" key="2">
    <source>
        <dbReference type="Proteomes" id="UP000319722"/>
    </source>
</evidence>
<proteinExistence type="predicted"/>
<dbReference type="Proteomes" id="UP000319722">
    <property type="component" value="Unassembled WGS sequence"/>
</dbReference>
<dbReference type="EMBL" id="VIVL01000032">
    <property type="protein sequence ID" value="TWD72058.1"/>
    <property type="molecule type" value="Genomic_DNA"/>
</dbReference>
<organism evidence="1 2">
    <name type="scientific">Variovorax beijingensis</name>
    <dbReference type="NCBI Taxonomy" id="2496117"/>
    <lineage>
        <taxon>Bacteria</taxon>
        <taxon>Pseudomonadati</taxon>
        <taxon>Pseudomonadota</taxon>
        <taxon>Betaproteobacteria</taxon>
        <taxon>Burkholderiales</taxon>
        <taxon>Comamonadaceae</taxon>
        <taxon>Variovorax</taxon>
    </lineage>
</organism>
<dbReference type="AlphaFoldDB" id="A0A561AZN0"/>
<dbReference type="Gene3D" id="3.40.50.1820">
    <property type="entry name" value="alpha/beta hydrolase"/>
    <property type="match status" value="1"/>
</dbReference>
<gene>
    <name evidence="1" type="ORF">FB547_1322</name>
</gene>
<dbReference type="SUPFAM" id="SSF53474">
    <property type="entry name" value="alpha/beta-Hydrolases"/>
    <property type="match status" value="1"/>
</dbReference>
<keyword evidence="1" id="KW-0378">Hydrolase</keyword>
<accession>A0A561AZN0</accession>
<name>A0A561AZN0_9BURK</name>
<dbReference type="InterPro" id="IPR029058">
    <property type="entry name" value="AB_hydrolase_fold"/>
</dbReference>
<comment type="caution">
    <text evidence="1">The sequence shown here is derived from an EMBL/GenBank/DDBJ whole genome shotgun (WGS) entry which is preliminary data.</text>
</comment>
<dbReference type="GO" id="GO:0016787">
    <property type="term" value="F:hydrolase activity"/>
    <property type="evidence" value="ECO:0007669"/>
    <property type="project" value="UniProtKB-KW"/>
</dbReference>
<protein>
    <submittedName>
        <fullName evidence="1">Putative dienelactone hydrolase</fullName>
    </submittedName>
</protein>
<sequence length="388" mass="41642">MRPQTAIRDSRPVHDNSGMTPFQIATRIRTSIVVTRKASFHRHALLTLCGFLLALGQSAHAQAPTLGFMQLPQPGVGLVTIFYPSSDPEMPAIQGPFKLSWAANGRVSRGNGHLVVISHGSGGSPWVHADLARVLVQRGFTVALPQHAGDNYLDPSEPGPASWIKRPIEISQAIDVVAGTQSLAANLRLDSVGLFGGSAGGHTALSMAGGKWSKARFRNHCEKHIREDFSSCVGFFTLLNGDWLDSLKIWLAKAVIAARFSDDAIQSGFDPRVKSVVAMVPFAADFDPASLKQPSTALGLVIADKDINQVPRFHAEAILAACEPRCEVVMRIPEGGHGSMLSPMPPLETGGVTQRLLSDPPNFDRGQVVPALNSRIADFFLRTLASTP</sequence>